<dbReference type="Proteomes" id="UP000258613">
    <property type="component" value="Chromosome"/>
</dbReference>
<dbReference type="EMBL" id="CP027033">
    <property type="protein sequence ID" value="AXR83295.1"/>
    <property type="molecule type" value="Genomic_DNA"/>
</dbReference>
<evidence type="ECO:0000313" key="2">
    <source>
        <dbReference type="EMBL" id="AXR83295.1"/>
    </source>
</evidence>
<keyword evidence="1" id="KW-0472">Membrane</keyword>
<accession>A0A346PUV0</accession>
<gene>
    <name evidence="2" type="ORF">AArcMg_3311</name>
</gene>
<keyword evidence="3" id="KW-1185">Reference proteome</keyword>
<evidence type="ECO:0000256" key="1">
    <source>
        <dbReference type="SAM" id="Phobius"/>
    </source>
</evidence>
<feature type="transmembrane region" description="Helical" evidence="1">
    <location>
        <begin position="14"/>
        <end position="34"/>
    </location>
</feature>
<proteinExistence type="predicted"/>
<protein>
    <submittedName>
        <fullName evidence="2">Uncharacterized protein</fullName>
    </submittedName>
</protein>
<organism evidence="2 3">
    <name type="scientific">Natrarchaeobaculum sulfurireducens</name>
    <dbReference type="NCBI Taxonomy" id="2044521"/>
    <lineage>
        <taxon>Archaea</taxon>
        <taxon>Methanobacteriati</taxon>
        <taxon>Methanobacteriota</taxon>
        <taxon>Stenosarchaea group</taxon>
        <taxon>Halobacteria</taxon>
        <taxon>Halobacteriales</taxon>
        <taxon>Natrialbaceae</taxon>
        <taxon>Natrarchaeobaculum</taxon>
    </lineage>
</organism>
<reference evidence="3" key="1">
    <citation type="submission" date="2018-02" db="EMBL/GenBank/DDBJ databases">
        <title>Phenotypic and genomic properties of facultatively anaerobic sulfur-reducing natronoarchaea from hypersaline soda lakes.</title>
        <authorList>
            <person name="Sorokin D.Y."/>
            <person name="Kublanov I.V."/>
            <person name="Roman P."/>
            <person name="Sinninghe Damste J.S."/>
            <person name="Golyshin P.N."/>
            <person name="Rojo D."/>
            <person name="Ciordia S."/>
            <person name="Mena M.D.C."/>
            <person name="Ferrer M."/>
            <person name="Messina E."/>
            <person name="Smedile F."/>
            <person name="La Spada G."/>
            <person name="La Cono V."/>
            <person name="Yakimov M.M."/>
        </authorList>
    </citation>
    <scope>NUCLEOTIDE SEQUENCE [LARGE SCALE GENOMIC DNA]</scope>
    <source>
        <strain evidence="3">AArc-Mg</strain>
    </source>
</reference>
<dbReference type="KEGG" id="nag:AArcMg_3311"/>
<keyword evidence="1" id="KW-0812">Transmembrane</keyword>
<name>A0A346PUV0_9EURY</name>
<feature type="transmembrane region" description="Helical" evidence="1">
    <location>
        <begin position="40"/>
        <end position="60"/>
    </location>
</feature>
<keyword evidence="1" id="KW-1133">Transmembrane helix</keyword>
<dbReference type="AlphaFoldDB" id="A0A346PUV0"/>
<sequence length="67" mass="7118">MEAYVRWFAEQERFYQLMLCAIVLFGVTVAATGAVTANAVLLGLGICWLLGGGALTVVLANRDPESG</sequence>
<dbReference type="RefSeq" id="WP_117369748.1">
    <property type="nucleotide sequence ID" value="NZ_CP027033.1"/>
</dbReference>
<evidence type="ECO:0000313" key="3">
    <source>
        <dbReference type="Proteomes" id="UP000258613"/>
    </source>
</evidence>
<dbReference type="GeneID" id="37643802"/>